<dbReference type="Pfam" id="PF14649">
    <property type="entry name" value="Spatacsin_C"/>
    <property type="match status" value="1"/>
</dbReference>
<protein>
    <submittedName>
        <fullName evidence="3">Spatacsin isoform X2</fullName>
    </submittedName>
</protein>
<dbReference type="InterPro" id="IPR028107">
    <property type="entry name" value="Spatacsin_C_dom"/>
</dbReference>
<accession>A0AAD1VYA7</accession>
<proteinExistence type="predicted"/>
<organism evidence="3 4">
    <name type="scientific">Pelobates cultripes</name>
    <name type="common">Western spadefoot toad</name>
    <dbReference type="NCBI Taxonomy" id="61616"/>
    <lineage>
        <taxon>Eukaryota</taxon>
        <taxon>Metazoa</taxon>
        <taxon>Chordata</taxon>
        <taxon>Craniata</taxon>
        <taxon>Vertebrata</taxon>
        <taxon>Euteleostomi</taxon>
        <taxon>Amphibia</taxon>
        <taxon>Batrachia</taxon>
        <taxon>Anura</taxon>
        <taxon>Pelobatoidea</taxon>
        <taxon>Pelobatidae</taxon>
        <taxon>Pelobates</taxon>
    </lineage>
</organism>
<sequence length="2351" mass="265354">METDSNKMDLCILLAPGLVLQEGTERPVKVSVSRHKNLTLCSLLPDGTLNLTTLPAGKQNCYHTQVDGSISQFLWGDSDGNEDTSEKSQNLLVLHENKDISVHKVKTAGEILEVTSVCHFDEDSLMHLCADNHVCVSSELSVRLLALHCDQILLLLNNCVLLQLSWAGEGLSPQLLSCFSLDLDPESADRISDVCLSSEVLFLLDTSGFVYVYDAVDGSHVAEIEIPLRREPNSFDPLINICVSPGLGIVLVSSGNGWVLPVRLNRDFRRNSEHHACLTDDNDEDELSSCDVRRPEHALRTDRSWEATLSSLCKESRYVEDFLLYPQALLPCSKSSQIPPSWTPVGEGWLHILQEEAEEPVSLHIWFVTSKSAVFCLLGRDGNLTIAHLNMETQAVTYHPLGKALYVDCAPDEACLVITGKGLSLVQFAASQDEFLSRLMIHGNASSADILCHLNNWGRCSVPIHTLEAGLENRQLDTVDFFLKSKENILNPLIPEDTGATIQSEQYLHLIHGLLPALDLLFSYIRHTSKETQSKHFSEQLLKFTLGFLNGQLRNVCTYVPEPDFAIEECICIFTGFITALRPFMRKSVQPSKSVVVAHDIVVNKTWENCSLQQIISDAILTNRIPEAQAFLRVQGQTSSSLEWLKQEGLKLVFRCLQENRVEEACQLLQNMGYSTWHELQRICMHTSDRNIRNLLVDLLQREGQISEKQQEQIQTLLRVEELFYDPDDSAGAGQSVVNVRQVWKNRTGAPESAVLEEVLTAEDNEPKTLRLHWAEGWDKDTQEAILLEKQNDGDLSTFQPHVVWRRQTLWHSWPSICSWIEETGLSAEAGGPSVSQWPRLTADIVDENTLCCGYMKQKILDKLLSMGIIVPSEMTDFDCLLERLAFGKKLMSAAESDNLQFFIDKMDFHTRFIEMCAMHGLQYLLYTYLDYHRLNPHNCPVLASPALHESLPWFGFLVQIRGIQDNPDDHSQIFHASLANAHMVMPGSQPSVSSMLLEGHTLLALATNMYAPGGIDRVVEQCEEPTASSRNVDPQLLKMALAPYPKLRAALFSQHPAHGSPSQVSLYHLLQALAPFSPTHFFTWQETNTLAAADAPKELSHFSCPRLVNKLSVAEQLDVYYYLRSGRPTVAFATFLMQQLIRSNEPQQLIQQMSEDVYRLALSWFNVPSVVASCVCFMELLGLRSHRLRVDVNVGNLLLINTNSKHDGSGQNFQAECIAQKLSNLLNNETEAAGEISLLLEEAMSSTLENEWEANPNLSNRPWSTLVQFCLLHSVPLSSRYLRNCAQRQDWLQLLVHTNSLQQICCVLENLSPALGTHIALALHGMASDSQAPHIFPAESSEPSTVDVFQVLLRCQKSERPGFLLLKESMRCSAPLLSVLAACAQDGTDLISCLCVWVLTSVGPTTCALITRSLSSPEDHIWSLQDLILIWNTLLERKMTRVLHRAFSIFMEDSPLLLLLDLYELCLQQKNYLDAKQKLQDFLAHLLALQSADASHSSLLPISWIQDRASEIVHLLLLQSRTPYEQRNILQLLCDCDSRQFCGRLEIHKLNDLTQILLDQPVCISKELLSDYSPGGLQRECQHLLDKLLGEKHFLIAQKVAELAGLPTDCLVKEEVLQDKLILQEIGQWACPQSRLQFWKKCHEMFFTNQLSPTVASNFFREAAIAAVEEEQTILLAEEELLHTLAGHWLSLDDSPPVAALEEIEQMIWKCRIEREVLSKAAEMRAHGIVSSFTSLAAQFSFAGLPLLNSPSLLEISSLPPLNVSSTLDSDHTRALSTLIDHLLDDSCIHEASRICRYYQIPHRNLWLVLNCRALATGETTKDQMHPDIQTILTEGLEMEEYAWKRRKRLQSLPSIETPPSPKQHDPVLKYLEILKDACTHGKTFCRQLLCVYELSQDLGCSFSDLSSRDASDILRSLISCHRDDLSERAHAVITSHRLSAATVANIVTEEGRRMWQELDKDIGQAEVHNLSETRKQFLQLAKLCPDPTLVGITLLDNLEMVPLTESQCIIELLIAAHECFTLTCHLEGIRRVLHACRYLIEMHLAPNKEYSLMVRLLSGIGRYNDMVYVFDILHKTQHFEVLLRKHLDTKGGLQTALVEYIKRCHPGDSEKHNMTALCFSMHRDIGRNHEHAALIQLKLIQSQPWEYWMTEVVELKSSLMKALTLLIDAAESYSKDSCVRQSLRCARLTRLLTLQIHLLNGGHQTRLINLERESLMVPILALPRFYQAVIVTEAYDQQPDWAEALYHKVIVGGDFQYFEEFKQRQVVQSGLFENISNKCKLHPPGATGVQNLKKLIDYCEDTYTRYKLAFENEFFDTTDILMKDSQTRCCLTDMLSRGHCQFRVGPQAV</sequence>
<dbReference type="GO" id="GO:0030425">
    <property type="term" value="C:dendrite"/>
    <property type="evidence" value="ECO:0007669"/>
    <property type="project" value="TreeGrafter"/>
</dbReference>
<evidence type="ECO:0000313" key="3">
    <source>
        <dbReference type="EMBL" id="CAH2274569.1"/>
    </source>
</evidence>
<dbReference type="InterPro" id="IPR036322">
    <property type="entry name" value="WD40_repeat_dom_sf"/>
</dbReference>
<dbReference type="GO" id="GO:0045202">
    <property type="term" value="C:synapse"/>
    <property type="evidence" value="ECO:0007669"/>
    <property type="project" value="TreeGrafter"/>
</dbReference>
<evidence type="ECO:0000259" key="2">
    <source>
        <dbReference type="Pfam" id="PF14649"/>
    </source>
</evidence>
<keyword evidence="4" id="KW-1185">Reference proteome</keyword>
<evidence type="ECO:0000256" key="1">
    <source>
        <dbReference type="ARBA" id="ARBA00022737"/>
    </source>
</evidence>
<dbReference type="GO" id="GO:0005737">
    <property type="term" value="C:cytoplasm"/>
    <property type="evidence" value="ECO:0007669"/>
    <property type="project" value="TreeGrafter"/>
</dbReference>
<keyword evidence="1" id="KW-0677">Repeat</keyword>
<reference evidence="3" key="1">
    <citation type="submission" date="2022-03" db="EMBL/GenBank/DDBJ databases">
        <authorList>
            <person name="Alioto T."/>
            <person name="Alioto T."/>
            <person name="Gomez Garrido J."/>
        </authorList>
    </citation>
    <scope>NUCLEOTIDE SEQUENCE</scope>
</reference>
<dbReference type="PANTHER" id="PTHR13650:SF0">
    <property type="entry name" value="SPATACSIN"/>
    <property type="match status" value="1"/>
</dbReference>
<dbReference type="GO" id="GO:0030424">
    <property type="term" value="C:axon"/>
    <property type="evidence" value="ECO:0007669"/>
    <property type="project" value="TreeGrafter"/>
</dbReference>
<dbReference type="InterPro" id="IPR028103">
    <property type="entry name" value="Spatacsin"/>
</dbReference>
<dbReference type="GO" id="GO:0048489">
    <property type="term" value="P:synaptic vesicle transport"/>
    <property type="evidence" value="ECO:0007669"/>
    <property type="project" value="TreeGrafter"/>
</dbReference>
<dbReference type="GO" id="GO:0007268">
    <property type="term" value="P:chemical synaptic transmission"/>
    <property type="evidence" value="ECO:0007669"/>
    <property type="project" value="TreeGrafter"/>
</dbReference>
<feature type="domain" description="Spatacsin C-terminal" evidence="2">
    <location>
        <begin position="1992"/>
        <end position="2281"/>
    </location>
</feature>
<dbReference type="SUPFAM" id="SSF50978">
    <property type="entry name" value="WD40 repeat-like"/>
    <property type="match status" value="1"/>
</dbReference>
<dbReference type="PANTHER" id="PTHR13650">
    <property type="entry name" value="SPATACSIN"/>
    <property type="match status" value="1"/>
</dbReference>
<dbReference type="GO" id="GO:0007409">
    <property type="term" value="P:axonogenesis"/>
    <property type="evidence" value="ECO:0007669"/>
    <property type="project" value="TreeGrafter"/>
</dbReference>
<gene>
    <name evidence="3" type="ORF">PECUL_23A015924</name>
</gene>
<dbReference type="GO" id="GO:0008088">
    <property type="term" value="P:axo-dendritic transport"/>
    <property type="evidence" value="ECO:0007669"/>
    <property type="project" value="TreeGrafter"/>
</dbReference>
<dbReference type="EMBL" id="OW240914">
    <property type="protein sequence ID" value="CAH2274569.1"/>
    <property type="molecule type" value="Genomic_DNA"/>
</dbReference>
<dbReference type="Proteomes" id="UP001295444">
    <property type="component" value="Chromosome 03"/>
</dbReference>
<evidence type="ECO:0000313" key="4">
    <source>
        <dbReference type="Proteomes" id="UP001295444"/>
    </source>
</evidence>
<name>A0AAD1VYA7_PELCU</name>